<accession>A0A9X2J277</accession>
<proteinExistence type="predicted"/>
<organism evidence="1 2">
    <name type="scientific">Nocardia pulmonis</name>
    <dbReference type="NCBI Taxonomy" id="2951408"/>
    <lineage>
        <taxon>Bacteria</taxon>
        <taxon>Bacillati</taxon>
        <taxon>Actinomycetota</taxon>
        <taxon>Actinomycetes</taxon>
        <taxon>Mycobacteriales</taxon>
        <taxon>Nocardiaceae</taxon>
        <taxon>Nocardia</taxon>
    </lineage>
</organism>
<dbReference type="Proteomes" id="UP001139157">
    <property type="component" value="Unassembled WGS sequence"/>
</dbReference>
<protein>
    <submittedName>
        <fullName evidence="1">Uncharacterized protein</fullName>
    </submittedName>
</protein>
<reference evidence="1" key="1">
    <citation type="submission" date="2022-06" db="EMBL/GenBank/DDBJ databases">
        <title>Novel species in genus nocardia.</title>
        <authorList>
            <person name="Li F."/>
        </authorList>
    </citation>
    <scope>NUCLEOTIDE SEQUENCE</scope>
    <source>
        <strain evidence="1">CDC141</strain>
    </source>
</reference>
<dbReference type="AlphaFoldDB" id="A0A9X2J277"/>
<dbReference type="EMBL" id="JAMRXG010000017">
    <property type="protein sequence ID" value="MCM6777746.1"/>
    <property type="molecule type" value="Genomic_DNA"/>
</dbReference>
<dbReference type="RefSeq" id="WP_251917164.1">
    <property type="nucleotide sequence ID" value="NZ_JAMRXG010000017.1"/>
</dbReference>
<evidence type="ECO:0000313" key="2">
    <source>
        <dbReference type="Proteomes" id="UP001139157"/>
    </source>
</evidence>
<name>A0A9X2J277_9NOCA</name>
<evidence type="ECO:0000313" key="1">
    <source>
        <dbReference type="EMBL" id="MCM6777746.1"/>
    </source>
</evidence>
<comment type="caution">
    <text evidence="1">The sequence shown here is derived from an EMBL/GenBank/DDBJ whole genome shotgun (WGS) entry which is preliminary data.</text>
</comment>
<sequence length="178" mass="19206">MTSPVAHQDDPAMLVVRAVVYHELLTEIEKRKSAAKSALSQYISRGSRLAGHDPRTGVVLGSVTKSDPDPVARVIDPEAFEAWVRERYHDQLERHLVFGDSAEVAAVLVEHAPHLVTEEVTIPAAVITAALRTARHQDVPGTVRKPGTATLSVTVKPAVRQVIQELLAAAPPALALEL</sequence>
<keyword evidence="2" id="KW-1185">Reference proteome</keyword>
<gene>
    <name evidence="1" type="ORF">NDR86_30105</name>
</gene>